<organism evidence="1 2">
    <name type="scientific">Diplogelasinospora grovesii</name>
    <dbReference type="NCBI Taxonomy" id="303347"/>
    <lineage>
        <taxon>Eukaryota</taxon>
        <taxon>Fungi</taxon>
        <taxon>Dikarya</taxon>
        <taxon>Ascomycota</taxon>
        <taxon>Pezizomycotina</taxon>
        <taxon>Sordariomycetes</taxon>
        <taxon>Sordariomycetidae</taxon>
        <taxon>Sordariales</taxon>
        <taxon>Diplogelasinosporaceae</taxon>
        <taxon>Diplogelasinospora</taxon>
    </lineage>
</organism>
<evidence type="ECO:0000313" key="1">
    <source>
        <dbReference type="EMBL" id="KAK3938745.1"/>
    </source>
</evidence>
<comment type="caution">
    <text evidence="1">The sequence shown here is derived from an EMBL/GenBank/DDBJ whole genome shotgun (WGS) entry which is preliminary data.</text>
</comment>
<gene>
    <name evidence="1" type="ORF">QBC46DRAFT_160617</name>
</gene>
<name>A0AAN6N4N8_9PEZI</name>
<sequence length="89" mass="10051">MPTSVGLLQVVPMGALCMHLFWGQTARRKPPEQNINGMWKVRLRRRLCRSPLSARGHDHAVNMVERAATGCATFIRVAHQDQDQMSPTQ</sequence>
<evidence type="ECO:0000313" key="2">
    <source>
        <dbReference type="Proteomes" id="UP001303473"/>
    </source>
</evidence>
<dbReference type="Proteomes" id="UP001303473">
    <property type="component" value="Unassembled WGS sequence"/>
</dbReference>
<accession>A0AAN6N4N8</accession>
<proteinExistence type="predicted"/>
<keyword evidence="2" id="KW-1185">Reference proteome</keyword>
<reference evidence="2" key="1">
    <citation type="journal article" date="2023" name="Mol. Phylogenet. Evol.">
        <title>Genome-scale phylogeny and comparative genomics of the fungal order Sordariales.</title>
        <authorList>
            <person name="Hensen N."/>
            <person name="Bonometti L."/>
            <person name="Westerberg I."/>
            <person name="Brannstrom I.O."/>
            <person name="Guillou S."/>
            <person name="Cros-Aarteil S."/>
            <person name="Calhoun S."/>
            <person name="Haridas S."/>
            <person name="Kuo A."/>
            <person name="Mondo S."/>
            <person name="Pangilinan J."/>
            <person name="Riley R."/>
            <person name="LaButti K."/>
            <person name="Andreopoulos B."/>
            <person name="Lipzen A."/>
            <person name="Chen C."/>
            <person name="Yan M."/>
            <person name="Daum C."/>
            <person name="Ng V."/>
            <person name="Clum A."/>
            <person name="Steindorff A."/>
            <person name="Ohm R.A."/>
            <person name="Martin F."/>
            <person name="Silar P."/>
            <person name="Natvig D.O."/>
            <person name="Lalanne C."/>
            <person name="Gautier V."/>
            <person name="Ament-Velasquez S.L."/>
            <person name="Kruys A."/>
            <person name="Hutchinson M.I."/>
            <person name="Powell A.J."/>
            <person name="Barry K."/>
            <person name="Miller A.N."/>
            <person name="Grigoriev I.V."/>
            <person name="Debuchy R."/>
            <person name="Gladieux P."/>
            <person name="Hiltunen Thoren M."/>
            <person name="Johannesson H."/>
        </authorList>
    </citation>
    <scope>NUCLEOTIDE SEQUENCE [LARGE SCALE GENOMIC DNA]</scope>
    <source>
        <strain evidence="2">CBS 340.73</strain>
    </source>
</reference>
<dbReference type="EMBL" id="MU853823">
    <property type="protein sequence ID" value="KAK3938745.1"/>
    <property type="molecule type" value="Genomic_DNA"/>
</dbReference>
<protein>
    <submittedName>
        <fullName evidence="1">Uncharacterized protein</fullName>
    </submittedName>
</protein>
<dbReference type="AlphaFoldDB" id="A0AAN6N4N8"/>